<proteinExistence type="predicted"/>
<comment type="caution">
    <text evidence="1">The sequence shown here is derived from an EMBL/GenBank/DDBJ whole genome shotgun (WGS) entry which is preliminary data.</text>
</comment>
<accession>A0A6G0SX99</accession>
<organism evidence="1 2">
    <name type="scientific">Aphis glycines</name>
    <name type="common">Soybean aphid</name>
    <dbReference type="NCBI Taxonomy" id="307491"/>
    <lineage>
        <taxon>Eukaryota</taxon>
        <taxon>Metazoa</taxon>
        <taxon>Ecdysozoa</taxon>
        <taxon>Arthropoda</taxon>
        <taxon>Hexapoda</taxon>
        <taxon>Insecta</taxon>
        <taxon>Pterygota</taxon>
        <taxon>Neoptera</taxon>
        <taxon>Paraneoptera</taxon>
        <taxon>Hemiptera</taxon>
        <taxon>Sternorrhyncha</taxon>
        <taxon>Aphidomorpha</taxon>
        <taxon>Aphidoidea</taxon>
        <taxon>Aphididae</taxon>
        <taxon>Aphidini</taxon>
        <taxon>Aphis</taxon>
        <taxon>Aphis</taxon>
    </lineage>
</organism>
<dbReference type="EMBL" id="VYZN01000468">
    <property type="protein sequence ID" value="KAE9522949.1"/>
    <property type="molecule type" value="Genomic_DNA"/>
</dbReference>
<gene>
    <name evidence="1" type="ORF">AGLY_016580</name>
</gene>
<evidence type="ECO:0000313" key="2">
    <source>
        <dbReference type="Proteomes" id="UP000475862"/>
    </source>
</evidence>
<keyword evidence="2" id="KW-1185">Reference proteome</keyword>
<dbReference type="AlphaFoldDB" id="A0A6G0SX99"/>
<evidence type="ECO:0000313" key="1">
    <source>
        <dbReference type="EMBL" id="KAE9522949.1"/>
    </source>
</evidence>
<sequence length="253" mass="28645">MKNGDVFMILCIHGGRQRNQRTPSHHPRGPTTIGGSVCIRESGSFLGGIEYKSMGFSVDQCVCVHEPAGAGPHSAYLKMIMVQIKVQMVHFKIPVAYIGSLDEKKWVVAAFPESSDYSVIPTNWLVDQEKLTEGAIKFCRWSLTIVTSNELKGCGRSRTSAGLIRMTSSKSRDFTNSLSMLKIPKFYRLFCDSEDRNREKDLSLVQLVHIKEKYKPRAFPLHLVFDLDFGTGQFCAIFFLKISQRWVDTKKKL</sequence>
<reference evidence="1 2" key="1">
    <citation type="submission" date="2019-08" db="EMBL/GenBank/DDBJ databases">
        <title>The genome of the soybean aphid Biotype 1, its phylome, world population structure and adaptation to the North American continent.</title>
        <authorList>
            <person name="Giordano R."/>
            <person name="Donthu R.K."/>
            <person name="Hernandez A.G."/>
            <person name="Wright C.L."/>
            <person name="Zimin A.V."/>
        </authorList>
    </citation>
    <scope>NUCLEOTIDE SEQUENCE [LARGE SCALE GENOMIC DNA]</scope>
    <source>
        <tissue evidence="1">Whole aphids</tissue>
    </source>
</reference>
<dbReference type="OrthoDB" id="6626140at2759"/>
<dbReference type="Proteomes" id="UP000475862">
    <property type="component" value="Unassembled WGS sequence"/>
</dbReference>
<protein>
    <submittedName>
        <fullName evidence="1">Uncharacterized protein</fullName>
    </submittedName>
</protein>
<name>A0A6G0SX99_APHGL</name>